<keyword evidence="3" id="KW-0808">Transferase</keyword>
<dbReference type="Gene3D" id="3.40.630.30">
    <property type="match status" value="1"/>
</dbReference>
<organism evidence="3 6">
    <name type="scientific">Tatumella citrea</name>
    <name type="common">Pantoea citrea</name>
    <dbReference type="NCBI Taxonomy" id="53336"/>
    <lineage>
        <taxon>Bacteria</taxon>
        <taxon>Pseudomonadati</taxon>
        <taxon>Pseudomonadota</taxon>
        <taxon>Gammaproteobacteria</taxon>
        <taxon>Enterobacterales</taxon>
        <taxon>Erwiniaceae</taxon>
        <taxon>Tatumella</taxon>
    </lineage>
</organism>
<feature type="region of interest" description="Disordered" evidence="1">
    <location>
        <begin position="1"/>
        <end position="20"/>
    </location>
</feature>
<gene>
    <name evidence="3" type="ORF">A7K98_13510</name>
    <name evidence="4" type="ORF">A7K99_13495</name>
</gene>
<reference evidence="5 6" key="1">
    <citation type="submission" date="2016-05" db="EMBL/GenBank/DDBJ databases">
        <title>Complete genome sequence of two 2,5-diketo-D-glunonic acid producing strain Tatumella citrea.</title>
        <authorList>
            <person name="Duan C."/>
            <person name="Yang J."/>
            <person name="Yang S."/>
        </authorList>
    </citation>
    <scope>NUCLEOTIDE SEQUENCE [LARGE SCALE GENOMIC DNA]</scope>
    <source>
        <strain evidence="4 5">ATCC 39140</strain>
        <strain evidence="3 6">DSM 13699</strain>
    </source>
</reference>
<keyword evidence="5" id="KW-1185">Reference proteome</keyword>
<evidence type="ECO:0000313" key="5">
    <source>
        <dbReference type="Proteomes" id="UP000195729"/>
    </source>
</evidence>
<feature type="domain" description="N-acetyltransferase" evidence="2">
    <location>
        <begin position="37"/>
        <end position="176"/>
    </location>
</feature>
<dbReference type="Proteomes" id="UP000195814">
    <property type="component" value="Chromosome"/>
</dbReference>
<name>A0A1Y0L9G6_TATCI</name>
<dbReference type="RefSeq" id="WP_087489055.1">
    <property type="nucleotide sequence ID" value="NZ_CP015579.1"/>
</dbReference>
<accession>A0A1Y0L9G6</accession>
<dbReference type="FunFam" id="3.40.630.30:FF:000047">
    <property type="entry name" value="Acetyltransferase, GNAT family"/>
    <property type="match status" value="1"/>
</dbReference>
<dbReference type="GO" id="GO:0008999">
    <property type="term" value="F:protein-N-terminal-alanine acetyltransferase activity"/>
    <property type="evidence" value="ECO:0007669"/>
    <property type="project" value="TreeGrafter"/>
</dbReference>
<evidence type="ECO:0000313" key="4">
    <source>
        <dbReference type="EMBL" id="ARU98721.1"/>
    </source>
</evidence>
<dbReference type="AlphaFoldDB" id="A0A1Y0L9G6"/>
<dbReference type="InterPro" id="IPR000182">
    <property type="entry name" value="GNAT_dom"/>
</dbReference>
<dbReference type="EMBL" id="CP015581">
    <property type="protein sequence ID" value="ARU98721.1"/>
    <property type="molecule type" value="Genomic_DNA"/>
</dbReference>
<dbReference type="EMBL" id="CP015579">
    <property type="protein sequence ID" value="ARU94684.1"/>
    <property type="molecule type" value="Genomic_DNA"/>
</dbReference>
<evidence type="ECO:0000313" key="6">
    <source>
        <dbReference type="Proteomes" id="UP000195814"/>
    </source>
</evidence>
<dbReference type="OrthoDB" id="5295305at2"/>
<dbReference type="KEGG" id="tci:A7K98_13510"/>
<sequence>MTDRINQYGQSIGKEMDGWQPRPFPAPVTLAGQYCRLQPLDVERHAEELYQAFQCSGDNDSLWTYLAAGPFESFEQFRQFIATAAHSQDPLHFAVTDNQTGKAIGTLSLMRIDAKNGVVEVGHVMFSPLLQRTPLSTEAQFLLMKHVFEILGYRRYEWKCDHLNSPSRNAALRLGFSFEGIFRQAVVYKGRSRDTAWFSIIDSKWPKLSEAFSHWLASGNFDSQGRQRYPLSHFQSAVL</sequence>
<dbReference type="SUPFAM" id="SSF55729">
    <property type="entry name" value="Acyl-CoA N-acyltransferases (Nat)"/>
    <property type="match status" value="1"/>
</dbReference>
<dbReference type="InterPro" id="IPR051908">
    <property type="entry name" value="Ribosomal_N-acetyltransferase"/>
</dbReference>
<proteinExistence type="predicted"/>
<dbReference type="PANTHER" id="PTHR43441">
    <property type="entry name" value="RIBOSOMAL-PROTEIN-SERINE ACETYLTRANSFERASE"/>
    <property type="match status" value="1"/>
</dbReference>
<evidence type="ECO:0000313" key="3">
    <source>
        <dbReference type="EMBL" id="ARU94684.1"/>
    </source>
</evidence>
<dbReference type="Proteomes" id="UP000195729">
    <property type="component" value="Chromosome"/>
</dbReference>
<protein>
    <submittedName>
        <fullName evidence="3">GNAT family acetyltransferase</fullName>
    </submittedName>
</protein>
<dbReference type="PANTHER" id="PTHR43441:SF2">
    <property type="entry name" value="FAMILY ACETYLTRANSFERASE, PUTATIVE (AFU_ORTHOLOGUE AFUA_7G00850)-RELATED"/>
    <property type="match status" value="1"/>
</dbReference>
<dbReference type="InterPro" id="IPR016181">
    <property type="entry name" value="Acyl_CoA_acyltransferase"/>
</dbReference>
<evidence type="ECO:0000256" key="1">
    <source>
        <dbReference type="SAM" id="MobiDB-lite"/>
    </source>
</evidence>
<feature type="compositionally biased region" description="Polar residues" evidence="1">
    <location>
        <begin position="1"/>
        <end position="10"/>
    </location>
</feature>
<dbReference type="GO" id="GO:1990189">
    <property type="term" value="F:protein N-terminal-serine acetyltransferase activity"/>
    <property type="evidence" value="ECO:0007669"/>
    <property type="project" value="TreeGrafter"/>
</dbReference>
<evidence type="ECO:0000259" key="2">
    <source>
        <dbReference type="Pfam" id="PF13302"/>
    </source>
</evidence>
<dbReference type="Pfam" id="PF13302">
    <property type="entry name" value="Acetyltransf_3"/>
    <property type="match status" value="1"/>
</dbReference>